<dbReference type="Proteomes" id="UP000663854">
    <property type="component" value="Unassembled WGS sequence"/>
</dbReference>
<comment type="caution">
    <text evidence="1">The sequence shown here is derived from an EMBL/GenBank/DDBJ whole genome shotgun (WGS) entry which is preliminary data.</text>
</comment>
<evidence type="ECO:0000313" key="2">
    <source>
        <dbReference type="EMBL" id="CAF1452098.1"/>
    </source>
</evidence>
<keyword evidence="4" id="KW-1185">Reference proteome</keyword>
<gene>
    <name evidence="2" type="ORF">JXQ802_LOCUS37653</name>
    <name evidence="1" type="ORF">PYM288_LOCUS16549</name>
</gene>
<dbReference type="Proteomes" id="UP000663870">
    <property type="component" value="Unassembled WGS sequence"/>
</dbReference>
<proteinExistence type="predicted"/>
<name>A0A814JKZ6_9BILA</name>
<organism evidence="1 3">
    <name type="scientific">Rotaria sordida</name>
    <dbReference type="NCBI Taxonomy" id="392033"/>
    <lineage>
        <taxon>Eukaryota</taxon>
        <taxon>Metazoa</taxon>
        <taxon>Spiralia</taxon>
        <taxon>Gnathifera</taxon>
        <taxon>Rotifera</taxon>
        <taxon>Eurotatoria</taxon>
        <taxon>Bdelloidea</taxon>
        <taxon>Philodinida</taxon>
        <taxon>Philodinidae</taxon>
        <taxon>Rotaria</taxon>
    </lineage>
</organism>
<sequence length="80" mass="9375">MFYFILLLYTSSSEQIDDIIKIEDNNNSMIKSSSIRMNITNVQRLAKIESTFESILQMIEGLRRRIEQLEFNKQTIIGIS</sequence>
<dbReference type="EMBL" id="CAJNOH010000434">
    <property type="protein sequence ID" value="CAF1039153.1"/>
    <property type="molecule type" value="Genomic_DNA"/>
</dbReference>
<dbReference type="EMBL" id="CAJNOL010002028">
    <property type="protein sequence ID" value="CAF1452098.1"/>
    <property type="molecule type" value="Genomic_DNA"/>
</dbReference>
<evidence type="ECO:0000313" key="3">
    <source>
        <dbReference type="Proteomes" id="UP000663854"/>
    </source>
</evidence>
<dbReference type="AlphaFoldDB" id="A0A814JKZ6"/>
<protein>
    <submittedName>
        <fullName evidence="1">Uncharacterized protein</fullName>
    </submittedName>
</protein>
<reference evidence="1" key="1">
    <citation type="submission" date="2021-02" db="EMBL/GenBank/DDBJ databases">
        <authorList>
            <person name="Nowell W R."/>
        </authorList>
    </citation>
    <scope>NUCLEOTIDE SEQUENCE</scope>
</reference>
<accession>A0A814JKZ6</accession>
<evidence type="ECO:0000313" key="1">
    <source>
        <dbReference type="EMBL" id="CAF1039153.1"/>
    </source>
</evidence>
<evidence type="ECO:0000313" key="4">
    <source>
        <dbReference type="Proteomes" id="UP000663870"/>
    </source>
</evidence>